<dbReference type="Proteomes" id="UP001595823">
    <property type="component" value="Unassembled WGS sequence"/>
</dbReference>
<dbReference type="EMBL" id="JBHSDK010000013">
    <property type="protein sequence ID" value="MFC4335367.1"/>
    <property type="molecule type" value="Genomic_DNA"/>
</dbReference>
<name>A0ABV8TXF8_9ACTN</name>
<reference evidence="2" key="1">
    <citation type="journal article" date="2019" name="Int. J. Syst. Evol. Microbiol.">
        <title>The Global Catalogue of Microorganisms (GCM) 10K type strain sequencing project: providing services to taxonomists for standard genome sequencing and annotation.</title>
        <authorList>
            <consortium name="The Broad Institute Genomics Platform"/>
            <consortium name="The Broad Institute Genome Sequencing Center for Infectious Disease"/>
            <person name="Wu L."/>
            <person name="Ma J."/>
        </authorList>
    </citation>
    <scope>NUCLEOTIDE SEQUENCE [LARGE SCALE GENOMIC DNA]</scope>
    <source>
        <strain evidence="2">IBRC-M 10908</strain>
    </source>
</reference>
<evidence type="ECO:0008006" key="3">
    <source>
        <dbReference type="Google" id="ProtNLM"/>
    </source>
</evidence>
<proteinExistence type="predicted"/>
<keyword evidence="2" id="KW-1185">Reference proteome</keyword>
<accession>A0ABV8TXF8</accession>
<sequence>MAYANADEIWSMILSVDDRPDGVEKVALLEEAAQAAESLGDERLVNYCLVDLVSAHRNWTGTTEMVPHFARLCERFEERRETFDDYSSHRFLWSYRWIVQAMTDDPDYSLDLVEAVLMEMRTAYLQEGYSDHAGWFEDMRLAYAIGDWDRMWKSFRASEDCDPDSMSDCNACRASFLADVLWDTDASMEDVLGFLNAALEVEDQCRRQPHETWTTAMFAHARLGDPAMARESHLRGFTMARGRVDLLDLIVEHLQFCAVSGNEARAVAILEEHAEELYGDFNPAMRLGFAEVLVILCRRFLDLGQPELPLPGPDGNEFSAAELAEWAESERVALAAEFDARNGNGHVGESSAGVIEFGTFPVPVPMGFKNYAFAQQVEDDGLDEAVTESDLDMAILEAQRRSEDFLPAQTQAWQRVGAIADRLGMDLPGSLGAQVAYARTATSRESYDTAQELEAVADRFDEAGMHGRALTIRVDALGESPHLSTYQVMETLDLYRRQADELLNSERVDDRDYYSIRAATLRIEAQRAHYQVIVEDGDPDALDELRRRALELDALLQSIEHRWAHFRRCDVLDLAGGLIEDPEERLNLYEESFQQALLSENPGVINRAAMSLSTTHMALDQPESAIPVAEKGLEDVSPFIHPGFVITLHHVLADAHSWMGGEDESQRACLQMAVLGDRHGISTGGIIGRHMMALSLRRQGRPLCSAEYLQAILPDLDDDDVDRRINVHVQLAEIYEECFQPERGIDHAEAAIRLMEEDEEYHDHHVYTNTLWTAAHLLQGMHRFDEALAMFPRAAVGFEEHGFLQLWARASRSISWLLVEPPGADPSELPPRSEDDFTKALSTMAYVAGRLKGEVAEEDSDPKYVMQCRIELGHTFRQHSQLLYRAFTDRHDRLPETRDEVAPLLELEVRARDAYLAADPPFTSLAVEAVESAMNLLYSVNAVNEATVLGNDMLGRLSADDWDLGENIRIWCMEG</sequence>
<organism evidence="1 2">
    <name type="scientific">Salininema proteolyticum</name>
    <dbReference type="NCBI Taxonomy" id="1607685"/>
    <lineage>
        <taxon>Bacteria</taxon>
        <taxon>Bacillati</taxon>
        <taxon>Actinomycetota</taxon>
        <taxon>Actinomycetes</taxon>
        <taxon>Glycomycetales</taxon>
        <taxon>Glycomycetaceae</taxon>
        <taxon>Salininema</taxon>
    </lineage>
</organism>
<evidence type="ECO:0000313" key="2">
    <source>
        <dbReference type="Proteomes" id="UP001595823"/>
    </source>
</evidence>
<comment type="caution">
    <text evidence="1">The sequence shown here is derived from an EMBL/GenBank/DDBJ whole genome shotgun (WGS) entry which is preliminary data.</text>
</comment>
<dbReference type="Gene3D" id="1.25.40.10">
    <property type="entry name" value="Tetratricopeptide repeat domain"/>
    <property type="match status" value="1"/>
</dbReference>
<evidence type="ECO:0000313" key="1">
    <source>
        <dbReference type="EMBL" id="MFC4335367.1"/>
    </source>
</evidence>
<protein>
    <recommendedName>
        <fullName evidence="3">Tetratricopeptide repeat protein</fullName>
    </recommendedName>
</protein>
<dbReference type="RefSeq" id="WP_380620090.1">
    <property type="nucleotide sequence ID" value="NZ_JBHSDK010000013.1"/>
</dbReference>
<gene>
    <name evidence="1" type="ORF">ACFPET_09170</name>
</gene>
<dbReference type="InterPro" id="IPR011990">
    <property type="entry name" value="TPR-like_helical_dom_sf"/>
</dbReference>
<dbReference type="SUPFAM" id="SSF48452">
    <property type="entry name" value="TPR-like"/>
    <property type="match status" value="1"/>
</dbReference>